<evidence type="ECO:0000313" key="2">
    <source>
        <dbReference type="Proteomes" id="UP001562357"/>
    </source>
</evidence>
<dbReference type="InterPro" id="IPR051678">
    <property type="entry name" value="AGP_Transferase"/>
</dbReference>
<proteinExistence type="predicted"/>
<dbReference type="PANTHER" id="PTHR21310">
    <property type="entry name" value="AMINOGLYCOSIDE PHOSPHOTRANSFERASE-RELATED-RELATED"/>
    <property type="match status" value="1"/>
</dbReference>
<evidence type="ECO:0000313" key="1">
    <source>
        <dbReference type="EMBL" id="GAB0133373.1"/>
    </source>
</evidence>
<sequence length="469" mass="52765">MSGIPSTSGTAGPKDEFFQELLEKTPIIEAIVRSQLGVHKCRVAHRDAWGCGGSHVAIPCRLTPNRSVYFRLPVPDAVGEKGNPGNVNECISTQIASYLWIHENCPDVPIPTLHSFGLDDGSVFTHPSNTPFWARLRWRVKRLIRFLRGAAKPISHILRTSRHQLGHGFLITSAAQGDSVALSWLERCGNAAYRQNLFRGLARAQLSLAAIPFPRIGCLSLQRDASIALTNRPLTAYILDAEMKGAVPSIPRHRTYGASSVYIEDLISLQDNLLRSQKNAMDSADDGQRQLAALTMLRATAHLFTSEEFREGPFPFMFTEMHMPNIFTDELGNVETIIDVETAALPREMLTTPRWLLLGRHEACSEMTPRDMLDEYLAIFTDETNRLAVESVKRYPGNEGAIQRVWFFSAVTMPGAMYYLFNRYIQPLFNKEHPDSSEFDEAVYSYWSLDAEAFINQKLRERKSDESSL</sequence>
<gene>
    <name evidence="1" type="primary">g1784</name>
    <name evidence="1" type="ORF">EsDP_00001784</name>
</gene>
<name>A0ABQ0CIU7_9HYPO</name>
<keyword evidence="2" id="KW-1185">Reference proteome</keyword>
<accession>A0ABQ0CIU7</accession>
<organism evidence="1 2">
    <name type="scientific">Epichloe bromicola</name>
    <dbReference type="NCBI Taxonomy" id="79588"/>
    <lineage>
        <taxon>Eukaryota</taxon>
        <taxon>Fungi</taxon>
        <taxon>Dikarya</taxon>
        <taxon>Ascomycota</taxon>
        <taxon>Pezizomycotina</taxon>
        <taxon>Sordariomycetes</taxon>
        <taxon>Hypocreomycetidae</taxon>
        <taxon>Hypocreales</taxon>
        <taxon>Clavicipitaceae</taxon>
        <taxon>Epichloe</taxon>
    </lineage>
</organism>
<dbReference type="Proteomes" id="UP001562357">
    <property type="component" value="Unassembled WGS sequence"/>
</dbReference>
<dbReference type="PANTHER" id="PTHR21310:SF37">
    <property type="entry name" value="AMINOGLYCOSIDE PHOSPHOTRANSFERASE DOMAIN-CONTAINING PROTEIN"/>
    <property type="match status" value="1"/>
</dbReference>
<evidence type="ECO:0008006" key="3">
    <source>
        <dbReference type="Google" id="ProtNLM"/>
    </source>
</evidence>
<dbReference type="EMBL" id="BAAFGZ010000042">
    <property type="protein sequence ID" value="GAB0133373.1"/>
    <property type="molecule type" value="Genomic_DNA"/>
</dbReference>
<comment type="caution">
    <text evidence="1">The sequence shown here is derived from an EMBL/GenBank/DDBJ whole genome shotgun (WGS) entry which is preliminary data.</text>
</comment>
<reference evidence="2" key="1">
    <citation type="submission" date="2024-06" db="EMBL/GenBank/DDBJ databases">
        <title>Draft Genome Sequences of Epichloe bromicola Strains Isolated from Elymus ciliaris.</title>
        <authorList>
            <consortium name="Epichloe bromicola genome sequencing consortium"/>
            <person name="Miura A."/>
            <person name="Imano S."/>
            <person name="Ashida A."/>
            <person name="Sato I."/>
            <person name="Chiba S."/>
            <person name="Tanaka A."/>
            <person name="Camagna M."/>
            <person name="Takemoto D."/>
        </authorList>
    </citation>
    <scope>NUCLEOTIDE SEQUENCE [LARGE SCALE GENOMIC DNA]</scope>
    <source>
        <strain evidence="2">DP</strain>
    </source>
</reference>
<protein>
    <recommendedName>
        <fullName evidence="3">Aminoglycoside phosphotransferase domain-containing protein</fullName>
    </recommendedName>
</protein>